<dbReference type="AlphaFoldDB" id="A0A3R8L359"/>
<dbReference type="GO" id="GO:0003677">
    <property type="term" value="F:DNA binding"/>
    <property type="evidence" value="ECO:0007669"/>
    <property type="project" value="InterPro"/>
</dbReference>
<reference evidence="2" key="1">
    <citation type="submission" date="2018-10" db="EMBL/GenBank/DDBJ databases">
        <title>Schaedlerella arabinophila gen. nov. sp. nov., isolated from the mouse intestinal tract and comparative analysis with the genome of the closely related altered Schaedler flora strain ASF502.</title>
        <authorList>
            <person name="Miyake S."/>
            <person name="Soh M."/>
            <person name="Seedorf H."/>
        </authorList>
    </citation>
    <scope>NUCLEOTIDE SEQUENCE [LARGE SCALE GENOMIC DNA]</scope>
    <source>
        <strain evidence="2">DSM 106076</strain>
    </source>
</reference>
<dbReference type="CDD" id="cd00093">
    <property type="entry name" value="HTH_XRE"/>
    <property type="match status" value="1"/>
</dbReference>
<gene>
    <name evidence="2" type="ORF">EBB54_23785</name>
</gene>
<name>A0A3R8L359_9FIRM</name>
<keyword evidence="3" id="KW-1185">Reference proteome</keyword>
<dbReference type="Pfam" id="PF01381">
    <property type="entry name" value="HTH_3"/>
    <property type="match status" value="1"/>
</dbReference>
<evidence type="ECO:0000259" key="1">
    <source>
        <dbReference type="PROSITE" id="PS50943"/>
    </source>
</evidence>
<evidence type="ECO:0000313" key="2">
    <source>
        <dbReference type="EMBL" id="RRK34032.1"/>
    </source>
</evidence>
<dbReference type="Gene3D" id="1.10.260.40">
    <property type="entry name" value="lambda repressor-like DNA-binding domains"/>
    <property type="match status" value="1"/>
</dbReference>
<dbReference type="EMBL" id="RHJS01000002">
    <property type="protein sequence ID" value="RRK34032.1"/>
    <property type="molecule type" value="Genomic_DNA"/>
</dbReference>
<protein>
    <submittedName>
        <fullName evidence="2">XRE family transcriptional regulator</fullName>
    </submittedName>
</protein>
<comment type="caution">
    <text evidence="2">The sequence shown here is derived from an EMBL/GenBank/DDBJ whole genome shotgun (WGS) entry which is preliminary data.</text>
</comment>
<feature type="domain" description="HTH cro/C1-type" evidence="1">
    <location>
        <begin position="71"/>
        <end position="117"/>
    </location>
</feature>
<dbReference type="InterPro" id="IPR001387">
    <property type="entry name" value="Cro/C1-type_HTH"/>
</dbReference>
<dbReference type="SMART" id="SM00530">
    <property type="entry name" value="HTH_XRE"/>
    <property type="match status" value="1"/>
</dbReference>
<sequence length="125" mass="14953">MRTLQFCKDMNKKAWTTKELNEELKHDYITDKELNQVNYYEYIENVLKNIENIRKKRLKELKSSNGINEHYTQKDVAKRAGVSITTYKNYMSRKSYNISLMTVLKIAHVLRCDLNDILPVDQYKK</sequence>
<accession>A0A3R8L359</accession>
<dbReference type="SUPFAM" id="SSF47413">
    <property type="entry name" value="lambda repressor-like DNA-binding domains"/>
    <property type="match status" value="1"/>
</dbReference>
<dbReference type="InterPro" id="IPR010982">
    <property type="entry name" value="Lambda_DNA-bd_dom_sf"/>
</dbReference>
<organism evidence="2 3">
    <name type="scientific">Schaedlerella arabinosiphila</name>
    <dbReference type="NCBI Taxonomy" id="2044587"/>
    <lineage>
        <taxon>Bacteria</taxon>
        <taxon>Bacillati</taxon>
        <taxon>Bacillota</taxon>
        <taxon>Clostridia</taxon>
        <taxon>Lachnospirales</taxon>
        <taxon>Lachnospiraceae</taxon>
        <taxon>Schaedlerella</taxon>
    </lineage>
</organism>
<proteinExistence type="predicted"/>
<evidence type="ECO:0000313" key="3">
    <source>
        <dbReference type="Proteomes" id="UP000274920"/>
    </source>
</evidence>
<dbReference type="PROSITE" id="PS50943">
    <property type="entry name" value="HTH_CROC1"/>
    <property type="match status" value="1"/>
</dbReference>
<dbReference type="Proteomes" id="UP000274920">
    <property type="component" value="Unassembled WGS sequence"/>
</dbReference>